<dbReference type="RefSeq" id="WP_211784661.1">
    <property type="nucleotide sequence ID" value="NZ_CP047289.1"/>
</dbReference>
<protein>
    <submittedName>
        <fullName evidence="7">DsbE family thiol:disulfide interchange protein</fullName>
    </submittedName>
</protein>
<evidence type="ECO:0000256" key="3">
    <source>
        <dbReference type="ARBA" id="ARBA00022748"/>
    </source>
</evidence>
<dbReference type="GO" id="GO:0015036">
    <property type="term" value="F:disulfide oxidoreductase activity"/>
    <property type="evidence" value="ECO:0007669"/>
    <property type="project" value="InterPro"/>
</dbReference>
<evidence type="ECO:0000256" key="1">
    <source>
        <dbReference type="ARBA" id="ARBA00004196"/>
    </source>
</evidence>
<dbReference type="Gene3D" id="3.40.30.10">
    <property type="entry name" value="Glutaredoxin"/>
    <property type="match status" value="1"/>
</dbReference>
<comment type="similarity">
    <text evidence="2">Belongs to the thioredoxin family. DsbE subfamily.</text>
</comment>
<dbReference type="InterPro" id="IPR050553">
    <property type="entry name" value="Thioredoxin_ResA/DsbE_sf"/>
</dbReference>
<evidence type="ECO:0000256" key="4">
    <source>
        <dbReference type="ARBA" id="ARBA00023157"/>
    </source>
</evidence>
<dbReference type="InterPro" id="IPR017937">
    <property type="entry name" value="Thioredoxin_CS"/>
</dbReference>
<evidence type="ECO:0000256" key="2">
    <source>
        <dbReference type="ARBA" id="ARBA00007758"/>
    </source>
</evidence>
<dbReference type="NCBIfam" id="TIGR00385">
    <property type="entry name" value="dsbE"/>
    <property type="match status" value="1"/>
</dbReference>
<dbReference type="InterPro" id="IPR004799">
    <property type="entry name" value="Periplasmic_diS_OxRdtase_DsbE"/>
</dbReference>
<dbReference type="PROSITE" id="PS51352">
    <property type="entry name" value="THIOREDOXIN_2"/>
    <property type="match status" value="1"/>
</dbReference>
<dbReference type="InterPro" id="IPR013766">
    <property type="entry name" value="Thioredoxin_domain"/>
</dbReference>
<keyword evidence="5" id="KW-0676">Redox-active center</keyword>
<dbReference type="CDD" id="cd03010">
    <property type="entry name" value="TlpA_like_DsbE"/>
    <property type="match status" value="1"/>
</dbReference>
<comment type="subcellular location">
    <subcellularLocation>
        <location evidence="1">Cell envelope</location>
    </subcellularLocation>
</comment>
<proteinExistence type="inferred from homology"/>
<evidence type="ECO:0000313" key="7">
    <source>
        <dbReference type="EMBL" id="QUS35412.1"/>
    </source>
</evidence>
<dbReference type="SUPFAM" id="SSF52833">
    <property type="entry name" value="Thioredoxin-like"/>
    <property type="match status" value="1"/>
</dbReference>
<dbReference type="InterPro" id="IPR013740">
    <property type="entry name" value="Redoxin"/>
</dbReference>
<dbReference type="KEGG" id="fap:GR316_03490"/>
<dbReference type="AlphaFoldDB" id="A0A8J8SKH2"/>
<evidence type="ECO:0000259" key="6">
    <source>
        <dbReference type="PROSITE" id="PS51352"/>
    </source>
</evidence>
<dbReference type="PANTHER" id="PTHR42852:SF6">
    <property type="entry name" value="THIOL:DISULFIDE INTERCHANGE PROTEIN DSBE"/>
    <property type="match status" value="1"/>
</dbReference>
<dbReference type="GO" id="GO:0017004">
    <property type="term" value="P:cytochrome complex assembly"/>
    <property type="evidence" value="ECO:0007669"/>
    <property type="project" value="UniProtKB-KW"/>
</dbReference>
<keyword evidence="3" id="KW-0201">Cytochrome c-type biogenesis</keyword>
<evidence type="ECO:0000313" key="8">
    <source>
        <dbReference type="Proteomes" id="UP000679284"/>
    </source>
</evidence>
<dbReference type="PROSITE" id="PS00194">
    <property type="entry name" value="THIOREDOXIN_1"/>
    <property type="match status" value="1"/>
</dbReference>
<name>A0A8J8SKH2_9RHOB</name>
<accession>A0A8J8SKH2</accession>
<dbReference type="GO" id="GO:0030288">
    <property type="term" value="C:outer membrane-bounded periplasmic space"/>
    <property type="evidence" value="ECO:0007669"/>
    <property type="project" value="InterPro"/>
</dbReference>
<dbReference type="Pfam" id="PF08534">
    <property type="entry name" value="Redoxin"/>
    <property type="match status" value="1"/>
</dbReference>
<dbReference type="Proteomes" id="UP000679284">
    <property type="component" value="Chromosome"/>
</dbReference>
<feature type="domain" description="Thioredoxin" evidence="6">
    <location>
        <begin position="34"/>
        <end position="171"/>
    </location>
</feature>
<sequence length="171" mass="18032">MKPLLFVPPLIFAALGAVFLFGMLRDDPDALPTAFAGKPAPPITALPFDGAALPDDASLRDGTVTLVNFWASWCAPCRAEHPMLEALAADGVRIVGINYKDDPDQAKAFLAGLGDPFAAKAADPEGRMGLDWGIYGVPETFVVDGTGTIRARIAGPIGETAMREVIEPALR</sequence>
<organism evidence="7 8">
    <name type="scientific">Falsirhodobacter algicola</name>
    <dbReference type="NCBI Taxonomy" id="2692330"/>
    <lineage>
        <taxon>Bacteria</taxon>
        <taxon>Pseudomonadati</taxon>
        <taxon>Pseudomonadota</taxon>
        <taxon>Alphaproteobacteria</taxon>
        <taxon>Rhodobacterales</taxon>
        <taxon>Paracoccaceae</taxon>
        <taxon>Falsirhodobacter</taxon>
    </lineage>
</organism>
<dbReference type="EMBL" id="CP047289">
    <property type="protein sequence ID" value="QUS35412.1"/>
    <property type="molecule type" value="Genomic_DNA"/>
</dbReference>
<evidence type="ECO:0000256" key="5">
    <source>
        <dbReference type="ARBA" id="ARBA00023284"/>
    </source>
</evidence>
<keyword evidence="8" id="KW-1185">Reference proteome</keyword>
<gene>
    <name evidence="7" type="ORF">GR316_03490</name>
</gene>
<keyword evidence="4" id="KW-1015">Disulfide bond</keyword>
<dbReference type="InterPro" id="IPR036249">
    <property type="entry name" value="Thioredoxin-like_sf"/>
</dbReference>
<reference evidence="7" key="1">
    <citation type="submission" date="2020-01" db="EMBL/GenBank/DDBJ databases">
        <authorList>
            <person name="Yang Y."/>
            <person name="Kwon Y.M."/>
        </authorList>
    </citation>
    <scope>NUCLEOTIDE SEQUENCE</scope>
    <source>
        <strain evidence="7">PG104</strain>
    </source>
</reference>
<dbReference type="PANTHER" id="PTHR42852">
    <property type="entry name" value="THIOL:DISULFIDE INTERCHANGE PROTEIN DSBE"/>
    <property type="match status" value="1"/>
</dbReference>